<protein>
    <recommendedName>
        <fullName evidence="1">Aminotransferase</fullName>
        <ecNumber evidence="1">2.6.1.-</ecNumber>
    </recommendedName>
</protein>
<dbReference type="Gene3D" id="3.40.640.10">
    <property type="entry name" value="Type I PLP-dependent aspartate aminotransferase-like (Major domain)"/>
    <property type="match status" value="1"/>
</dbReference>
<comment type="cofactor">
    <cofactor evidence="1">
        <name>pyridoxal 5'-phosphate</name>
        <dbReference type="ChEBI" id="CHEBI:597326"/>
    </cofactor>
</comment>
<sequence length="383" mass="42377">MDIKTFGVEMWMNEFENHCRYNLAETCVDSITLGELIDMAGVDNSVLGELREMRMGYGAIEGSDRLRDAVAGLYEAQTRENVLTTHGTIGANALVHQTLISRGDHVIAIVPTYQQHYSIPESIGAEVELLHLRAENGFLPDLDELRAMMRPDTRMIATNNPNNPTGALMGRDMLAEIAEIAKGSDAWVLCDEVYRGTDQAGDGYTVSICDLYDKGISTAGMSKAYSLAGLRVGWVVGPRDLLERIMVHRDYNTISVGRIDEYFSAIALENRDKILARAHAITRENLAILAEWVEGESLISWVKPKAGTTALVKYDLPLPSRDFCTQLLEEEGVLFTPGSAMDMEGWLRIGYANPTEDLRAGLKRVSAFLARQNAKSVETVDQL</sequence>
<keyword evidence="1 3" id="KW-0808">Transferase</keyword>
<dbReference type="InterPro" id="IPR015422">
    <property type="entry name" value="PyrdxlP-dep_Trfase_small"/>
</dbReference>
<dbReference type="SUPFAM" id="SSF53383">
    <property type="entry name" value="PLP-dependent transferases"/>
    <property type="match status" value="1"/>
</dbReference>
<dbReference type="InterPro" id="IPR004839">
    <property type="entry name" value="Aminotransferase_I/II_large"/>
</dbReference>
<dbReference type="OrthoDB" id="9803354at2"/>
<evidence type="ECO:0000313" key="3">
    <source>
        <dbReference type="EMBL" id="SDG31739.1"/>
    </source>
</evidence>
<accession>A0A1G7TAS3</accession>
<dbReference type="InterPro" id="IPR004838">
    <property type="entry name" value="NHTrfase_class1_PyrdxlP-BS"/>
</dbReference>
<dbReference type="InterPro" id="IPR015424">
    <property type="entry name" value="PyrdxlP-dep_Trfase"/>
</dbReference>
<proteinExistence type="inferred from homology"/>
<dbReference type="Proteomes" id="UP000199399">
    <property type="component" value="Unassembled WGS sequence"/>
</dbReference>
<dbReference type="InterPro" id="IPR015421">
    <property type="entry name" value="PyrdxlP-dep_Trfase_major"/>
</dbReference>
<organism evidence="3 4">
    <name type="scientific">Sulfitobacter delicatus</name>
    <dbReference type="NCBI Taxonomy" id="218672"/>
    <lineage>
        <taxon>Bacteria</taxon>
        <taxon>Pseudomonadati</taxon>
        <taxon>Pseudomonadota</taxon>
        <taxon>Alphaproteobacteria</taxon>
        <taxon>Rhodobacterales</taxon>
        <taxon>Roseobacteraceae</taxon>
        <taxon>Sulfitobacter</taxon>
    </lineage>
</organism>
<evidence type="ECO:0000313" key="4">
    <source>
        <dbReference type="Proteomes" id="UP000199399"/>
    </source>
</evidence>
<dbReference type="GO" id="GO:0008483">
    <property type="term" value="F:transaminase activity"/>
    <property type="evidence" value="ECO:0007669"/>
    <property type="project" value="UniProtKB-KW"/>
</dbReference>
<evidence type="ECO:0000256" key="1">
    <source>
        <dbReference type="RuleBase" id="RU000481"/>
    </source>
</evidence>
<keyword evidence="1 3" id="KW-0032">Aminotransferase</keyword>
<gene>
    <name evidence="3" type="ORF">SAMN04489759_106131</name>
</gene>
<dbReference type="Pfam" id="PF00155">
    <property type="entry name" value="Aminotran_1_2"/>
    <property type="match status" value="1"/>
</dbReference>
<dbReference type="PROSITE" id="PS00105">
    <property type="entry name" value="AA_TRANSFER_CLASS_1"/>
    <property type="match status" value="1"/>
</dbReference>
<dbReference type="PANTHER" id="PTHR43510">
    <property type="entry name" value="AMINOTRANSFERASE FUNCTION, HYPOTHETICAL (EUROFUNG)"/>
    <property type="match status" value="1"/>
</dbReference>
<dbReference type="RefSeq" id="WP_093742642.1">
    <property type="nucleotide sequence ID" value="NZ_FNBP01000006.1"/>
</dbReference>
<evidence type="ECO:0000259" key="2">
    <source>
        <dbReference type="Pfam" id="PF00155"/>
    </source>
</evidence>
<dbReference type="EMBL" id="FNBP01000006">
    <property type="protein sequence ID" value="SDG31739.1"/>
    <property type="molecule type" value="Genomic_DNA"/>
</dbReference>
<reference evidence="4" key="1">
    <citation type="submission" date="2016-10" db="EMBL/GenBank/DDBJ databases">
        <authorList>
            <person name="Varghese N."/>
            <person name="Submissions S."/>
        </authorList>
    </citation>
    <scope>NUCLEOTIDE SEQUENCE [LARGE SCALE GENOMIC DNA]</scope>
    <source>
        <strain evidence="4">DSM 16477</strain>
    </source>
</reference>
<dbReference type="GO" id="GO:0030170">
    <property type="term" value="F:pyridoxal phosphate binding"/>
    <property type="evidence" value="ECO:0007669"/>
    <property type="project" value="InterPro"/>
</dbReference>
<dbReference type="CDD" id="cd00609">
    <property type="entry name" value="AAT_like"/>
    <property type="match status" value="1"/>
</dbReference>
<name>A0A1G7TAS3_9RHOB</name>
<keyword evidence="4" id="KW-1185">Reference proteome</keyword>
<comment type="similarity">
    <text evidence="1">Belongs to the class-I pyridoxal-phosphate-dependent aminotransferase family.</text>
</comment>
<feature type="domain" description="Aminotransferase class I/classII large" evidence="2">
    <location>
        <begin position="52"/>
        <end position="357"/>
    </location>
</feature>
<dbReference type="NCBIfam" id="NF005593">
    <property type="entry name" value="PRK07324.1"/>
    <property type="match status" value="1"/>
</dbReference>
<dbReference type="EC" id="2.6.1.-" evidence="1"/>
<dbReference type="STRING" id="218672.SAMN04489759_106131"/>
<dbReference type="AlphaFoldDB" id="A0A1G7TAS3"/>
<dbReference type="Gene3D" id="3.90.1150.10">
    <property type="entry name" value="Aspartate Aminotransferase, domain 1"/>
    <property type="match status" value="1"/>
</dbReference>
<dbReference type="PANTHER" id="PTHR43510:SF1">
    <property type="entry name" value="AMINOTRANSFERASE FUNCTION, HYPOTHETICAL (EUROFUNG)"/>
    <property type="match status" value="1"/>
</dbReference>